<dbReference type="RefSeq" id="WP_122951168.1">
    <property type="nucleotide sequence ID" value="NZ_CP024634.1"/>
</dbReference>
<dbReference type="EMBL" id="CP024634">
    <property type="protein sequence ID" value="AYQ56267.1"/>
    <property type="molecule type" value="Genomic_DNA"/>
</dbReference>
<keyword evidence="1" id="KW-0472">Membrane</keyword>
<evidence type="ECO:0000313" key="3">
    <source>
        <dbReference type="Proteomes" id="UP000278334"/>
    </source>
</evidence>
<protein>
    <submittedName>
        <fullName evidence="2">Uncharacterized protein</fullName>
    </submittedName>
</protein>
<reference evidence="2 3" key="1">
    <citation type="submission" date="2017-11" db="EMBL/GenBank/DDBJ databases">
        <title>Genome sequence of the bacterial symbiont EPR9N from a vent mussel Bathymodiolus thermophilus.</title>
        <authorList>
            <person name="Won Y.-J."/>
        </authorList>
    </citation>
    <scope>NUCLEOTIDE SEQUENCE [LARGE SCALE GENOMIC DNA]</scope>
    <source>
        <strain evidence="2 3">EPR9N</strain>
    </source>
</reference>
<keyword evidence="1" id="KW-1133">Transmembrane helix</keyword>
<gene>
    <name evidence="2" type="ORF">MS2017_0528</name>
</gene>
<organism evidence="2 3">
    <name type="scientific">Bathymodiolus thermophilus thioautotrophic gill symbiont</name>
    <dbReference type="NCBI Taxonomy" id="2360"/>
    <lineage>
        <taxon>Bacteria</taxon>
        <taxon>Pseudomonadati</taxon>
        <taxon>Pseudomonadota</taxon>
        <taxon>Gammaproteobacteria</taxon>
        <taxon>sulfur-oxidizing symbionts</taxon>
    </lineage>
</organism>
<evidence type="ECO:0000313" key="2">
    <source>
        <dbReference type="EMBL" id="AYQ56267.1"/>
    </source>
</evidence>
<evidence type="ECO:0000256" key="1">
    <source>
        <dbReference type="SAM" id="Phobius"/>
    </source>
</evidence>
<keyword evidence="1" id="KW-0812">Transmembrane</keyword>
<dbReference type="KEGG" id="bthg:MS2017_0528"/>
<accession>A0A3G3IK99</accession>
<sequence precursor="true">MNTLHYITTASHRNLATPRLNSSQPVSYFSTLITCLVNRGFLAFIAFITIVEKKYSIFKTISSTLPFIAPLYRKIFPYTEKLATLTPKKIKHLSLIIKAFLSFQATKVISVGNKKYNNFSSELEIVNQCFTTTLIRYYLKITINYQLGVSL</sequence>
<name>A0A3G3IK99_9GAMM</name>
<feature type="transmembrane region" description="Helical" evidence="1">
    <location>
        <begin position="28"/>
        <end position="51"/>
    </location>
</feature>
<dbReference type="AlphaFoldDB" id="A0A3G3IK99"/>
<dbReference type="Proteomes" id="UP000278334">
    <property type="component" value="Chromosome"/>
</dbReference>
<proteinExistence type="predicted"/>